<dbReference type="AlphaFoldDB" id="A0A917C9T2"/>
<keyword evidence="6" id="KW-0175">Coiled coil</keyword>
<feature type="domain" description="Dynamin N-terminal" evidence="8">
    <location>
        <begin position="53"/>
        <end position="209"/>
    </location>
</feature>
<dbReference type="GO" id="GO:0016020">
    <property type="term" value="C:membrane"/>
    <property type="evidence" value="ECO:0007669"/>
    <property type="project" value="UniProtKB-SubCell"/>
</dbReference>
<feature type="coiled-coil region" evidence="6">
    <location>
        <begin position="938"/>
        <end position="990"/>
    </location>
</feature>
<keyword evidence="10" id="KW-1185">Reference proteome</keyword>
<reference evidence="9" key="2">
    <citation type="submission" date="2020-09" db="EMBL/GenBank/DDBJ databases">
        <authorList>
            <person name="Sun Q."/>
            <person name="Zhou Y."/>
        </authorList>
    </citation>
    <scope>NUCLEOTIDE SEQUENCE</scope>
    <source>
        <strain evidence="9">CGMCC 1.16134</strain>
    </source>
</reference>
<evidence type="ECO:0000256" key="7">
    <source>
        <dbReference type="SAM" id="MobiDB-lite"/>
    </source>
</evidence>
<evidence type="ECO:0000259" key="8">
    <source>
        <dbReference type="Pfam" id="PF00350"/>
    </source>
</evidence>
<feature type="domain" description="Dynamin N-terminal" evidence="8">
    <location>
        <begin position="638"/>
        <end position="861"/>
    </location>
</feature>
<evidence type="ECO:0000256" key="6">
    <source>
        <dbReference type="SAM" id="Coils"/>
    </source>
</evidence>
<keyword evidence="4" id="KW-0342">GTP-binding</keyword>
<dbReference type="EMBL" id="BMKR01000007">
    <property type="protein sequence ID" value="GGF74557.1"/>
    <property type="molecule type" value="Genomic_DNA"/>
</dbReference>
<keyword evidence="2" id="KW-0547">Nucleotide-binding</keyword>
<dbReference type="GO" id="GO:0005525">
    <property type="term" value="F:GTP binding"/>
    <property type="evidence" value="ECO:0007669"/>
    <property type="project" value="UniProtKB-KW"/>
</dbReference>
<dbReference type="InterPro" id="IPR027094">
    <property type="entry name" value="Mitofusin_fam"/>
</dbReference>
<comment type="subcellular location">
    <subcellularLocation>
        <location evidence="1">Membrane</location>
    </subcellularLocation>
</comment>
<evidence type="ECO:0000256" key="2">
    <source>
        <dbReference type="ARBA" id="ARBA00022741"/>
    </source>
</evidence>
<reference evidence="9" key="1">
    <citation type="journal article" date="2014" name="Int. J. Syst. Evol. Microbiol.">
        <title>Complete genome sequence of Corynebacterium casei LMG S-19264T (=DSM 44701T), isolated from a smear-ripened cheese.</title>
        <authorList>
            <consortium name="US DOE Joint Genome Institute (JGI-PGF)"/>
            <person name="Walter F."/>
            <person name="Albersmeier A."/>
            <person name="Kalinowski J."/>
            <person name="Ruckert C."/>
        </authorList>
    </citation>
    <scope>NUCLEOTIDE SEQUENCE</scope>
    <source>
        <strain evidence="9">CGMCC 1.16134</strain>
    </source>
</reference>
<sequence length="1227" mass="134867">MGAKQARMESGTSKETASPLSRLRQFMEQQGDEESERIYADLQQKELAGELTIAFCGHFSAGKSSMINKLCGSTVLPSGPVPTSANIVSIRSGTPRVLIYPRTEPGQADVLPYETTPEKLQVYCRNGGDYSAIEVWEEVPLLGAHGVLMDTPGVDSTDDGHQAATRSALHLADVVFYVMDYNHVQSENNLAFAKNLSDWGKPLYLVINQIDKHREREITIEAYQRQLESAFQEWGIQCAGILFTSLKVKEHPLNGWEQLLELIADLLEQREQLLGYSLSRSIHHAADSSLAAFREQQQEERDAALEELGDMEAAAVEAELASVAMERTALNELPEQSRFKLRNELDHLLNNLNLMPAEVRSATGDYLLSVSPGFRMGLFSTAAKREKEQKKRLAAWQELLGREVSTQLEWHMIQLVRAWAEQLGVWAEEAETTLKNSFPAVSQQWLAAAVKPGTGAEGEALLNFCRNLAAEIKGQFRRAALALGDELLAQLPSLLDERRATLDRREQALARQARAVAAVATLDRAAAARAQALAAMLPPRRTLTPGLLPEVRNIPRAAAPGAAQEQPPRAAAAAKAPAAPDWAAGPASPAGGRRRLSAAAATLTAAAELLRGEPAMASAARSLAARAENLAGGRFTLALFGAFSAGKSSFANALLGEDILPVSPHPATAAIGRILAPEGDFRHASAVVTMKQPAEFWEDITHSFGVLQLGEPQKETWTSVTAKLQISGIHPSALPHIGFLRAAAAGWSEAEPLLGTVRTVELEEYRQLVAEETRACFVQGIDLYYACPLTESGIVLVDTPGADSLHARHTGVTFGYMKDADAICFVTYYNHAFSKADRGLLAQLGRIKDSFALDKMFFIVNASDLASSEEELDEVKEHVRQNLRSGGLTSARIYALSSLQALDAKLTNDRELYARSRFAGFEEALSNFAGEELPMLALEAARESIASVRSRAEEWRALESQESGEREAALQRHKERRRRMEERLLLVVAEERPFRDLRSEGGELIYHVRQRLGFAFGRFFQESFHPSLLREDAGNLKEIFAACGAELWRTAQRELEQELWATTLRLEAAGRGLVRSAFTSAAAELELSEQDLEGVESGKETWLSPATLECPLPPVEWLSLWGHFKSARHFFEGPGREKVKSEVEPVFREAIASAAALQEQHLLDRYSKNLEHALQVAAAGLREGLAEQEEAMAELLKGGDAAEHWGPIERQLSQLEHSFDEIMESQL</sequence>
<feature type="region of interest" description="Disordered" evidence="7">
    <location>
        <begin position="1"/>
        <end position="21"/>
    </location>
</feature>
<name>A0A917C9T2_9BACL</name>
<dbReference type="Gene3D" id="3.40.50.300">
    <property type="entry name" value="P-loop containing nucleotide triphosphate hydrolases"/>
    <property type="match status" value="2"/>
</dbReference>
<evidence type="ECO:0000313" key="10">
    <source>
        <dbReference type="Proteomes" id="UP000637643"/>
    </source>
</evidence>
<evidence type="ECO:0000313" key="9">
    <source>
        <dbReference type="EMBL" id="GGF74557.1"/>
    </source>
</evidence>
<proteinExistence type="predicted"/>
<dbReference type="CDD" id="cd09912">
    <property type="entry name" value="DLP_2"/>
    <property type="match status" value="2"/>
</dbReference>
<evidence type="ECO:0000256" key="1">
    <source>
        <dbReference type="ARBA" id="ARBA00004370"/>
    </source>
</evidence>
<gene>
    <name evidence="9" type="ORF">GCM10010912_19790</name>
</gene>
<evidence type="ECO:0000256" key="5">
    <source>
        <dbReference type="ARBA" id="ARBA00023136"/>
    </source>
</evidence>
<accession>A0A917C9T2</accession>
<dbReference type="Proteomes" id="UP000637643">
    <property type="component" value="Unassembled WGS sequence"/>
</dbReference>
<dbReference type="Pfam" id="PF00350">
    <property type="entry name" value="Dynamin_N"/>
    <property type="match status" value="2"/>
</dbReference>
<comment type="caution">
    <text evidence="9">The sequence shown here is derived from an EMBL/GenBank/DDBJ whole genome shotgun (WGS) entry which is preliminary data.</text>
</comment>
<feature type="compositionally biased region" description="Polar residues" evidence="7">
    <location>
        <begin position="10"/>
        <end position="19"/>
    </location>
</feature>
<dbReference type="PANTHER" id="PTHR10465:SF0">
    <property type="entry name" value="SARCALUMENIN"/>
    <property type="match status" value="1"/>
</dbReference>
<evidence type="ECO:0000256" key="3">
    <source>
        <dbReference type="ARBA" id="ARBA00022801"/>
    </source>
</evidence>
<feature type="region of interest" description="Disordered" evidence="7">
    <location>
        <begin position="559"/>
        <end position="595"/>
    </location>
</feature>
<evidence type="ECO:0000256" key="4">
    <source>
        <dbReference type="ARBA" id="ARBA00023134"/>
    </source>
</evidence>
<dbReference type="SUPFAM" id="SSF52540">
    <property type="entry name" value="P-loop containing nucleoside triphosphate hydrolases"/>
    <property type="match status" value="2"/>
</dbReference>
<protein>
    <recommendedName>
        <fullName evidence="8">Dynamin N-terminal domain-containing protein</fullName>
    </recommendedName>
</protein>
<dbReference type="InterPro" id="IPR045063">
    <property type="entry name" value="Dynamin_N"/>
</dbReference>
<dbReference type="PANTHER" id="PTHR10465">
    <property type="entry name" value="TRANSMEMBRANE GTPASE FZO1"/>
    <property type="match status" value="1"/>
</dbReference>
<keyword evidence="5" id="KW-0472">Membrane</keyword>
<dbReference type="InterPro" id="IPR027417">
    <property type="entry name" value="P-loop_NTPase"/>
</dbReference>
<dbReference type="RefSeq" id="WP_189024354.1">
    <property type="nucleotide sequence ID" value="NZ_BMKR01000007.1"/>
</dbReference>
<organism evidence="9 10">
    <name type="scientific">Paenibacillus albidus</name>
    <dbReference type="NCBI Taxonomy" id="2041023"/>
    <lineage>
        <taxon>Bacteria</taxon>
        <taxon>Bacillati</taxon>
        <taxon>Bacillota</taxon>
        <taxon>Bacilli</taxon>
        <taxon>Bacillales</taxon>
        <taxon>Paenibacillaceae</taxon>
        <taxon>Paenibacillus</taxon>
    </lineage>
</organism>
<keyword evidence="3" id="KW-0378">Hydrolase</keyword>
<dbReference type="GO" id="GO:0003924">
    <property type="term" value="F:GTPase activity"/>
    <property type="evidence" value="ECO:0007669"/>
    <property type="project" value="InterPro"/>
</dbReference>